<reference evidence="2 3" key="1">
    <citation type="submission" date="2016-10" db="EMBL/GenBank/DDBJ databases">
        <authorList>
            <person name="de Groot N.N."/>
        </authorList>
    </citation>
    <scope>NUCLEOTIDE SEQUENCE [LARGE SCALE GENOMIC DNA]</scope>
    <source>
        <strain evidence="2 3">DSM 1283</strain>
    </source>
</reference>
<dbReference type="InterPro" id="IPR011055">
    <property type="entry name" value="Dup_hybrid_motif"/>
</dbReference>
<dbReference type="SUPFAM" id="SSF51261">
    <property type="entry name" value="Duplicated hybrid motif"/>
    <property type="match status" value="1"/>
</dbReference>
<evidence type="ECO:0000313" key="3">
    <source>
        <dbReference type="Proteomes" id="UP000198806"/>
    </source>
</evidence>
<dbReference type="CDD" id="cd12797">
    <property type="entry name" value="M23_peptidase"/>
    <property type="match status" value="1"/>
</dbReference>
<accession>A0A1I5FQX1</accession>
<sequence>MIEAREPIIVEFPLRGEWLSPNTPGTTIPSHGTDQLGTRYAYDFIQVDWKRTGWPAYGVSLLQYLLFGVSLNDYYCWGQDVYAPCDGIVIQAEDGYEERARTNLFSDISNAYKNAHYFDPKKDDVQSVAGNYIIMKCNDNVYAACVHLQTGSIQVTVGQDVKKGEVIGRVGHSGNSFAPHLHFQLMDSSDIATANGLPCAFEQYEVFQDGEWKKVVNAIPTNKDRIRFGS</sequence>
<dbReference type="OrthoDB" id="9809488at2"/>
<organism evidence="2 3">
    <name type="scientific">Anaerocolumna aminovalerica</name>
    <dbReference type="NCBI Taxonomy" id="1527"/>
    <lineage>
        <taxon>Bacteria</taxon>
        <taxon>Bacillati</taxon>
        <taxon>Bacillota</taxon>
        <taxon>Clostridia</taxon>
        <taxon>Lachnospirales</taxon>
        <taxon>Lachnospiraceae</taxon>
        <taxon>Anaerocolumna</taxon>
    </lineage>
</organism>
<dbReference type="EMBL" id="FOWD01000015">
    <property type="protein sequence ID" value="SFO25601.1"/>
    <property type="molecule type" value="Genomic_DNA"/>
</dbReference>
<proteinExistence type="predicted"/>
<feature type="domain" description="M23ase beta-sheet core" evidence="1">
    <location>
        <begin position="78"/>
        <end position="187"/>
    </location>
</feature>
<dbReference type="PANTHER" id="PTHR21666:SF270">
    <property type="entry name" value="MUREIN HYDROLASE ACTIVATOR ENVC"/>
    <property type="match status" value="1"/>
</dbReference>
<dbReference type="Proteomes" id="UP000198806">
    <property type="component" value="Unassembled WGS sequence"/>
</dbReference>
<dbReference type="GO" id="GO:0004222">
    <property type="term" value="F:metalloendopeptidase activity"/>
    <property type="evidence" value="ECO:0007669"/>
    <property type="project" value="TreeGrafter"/>
</dbReference>
<dbReference type="AlphaFoldDB" id="A0A1I5FQX1"/>
<gene>
    <name evidence="2" type="ORF">SAMN04489757_11539</name>
</gene>
<dbReference type="Gene3D" id="2.70.70.10">
    <property type="entry name" value="Glucose Permease (Domain IIA)"/>
    <property type="match status" value="1"/>
</dbReference>
<dbReference type="RefSeq" id="WP_091686600.1">
    <property type="nucleotide sequence ID" value="NZ_BAABFM010000024.1"/>
</dbReference>
<dbReference type="InterPro" id="IPR050570">
    <property type="entry name" value="Cell_wall_metabolism_enzyme"/>
</dbReference>
<dbReference type="Pfam" id="PF01551">
    <property type="entry name" value="Peptidase_M23"/>
    <property type="match status" value="1"/>
</dbReference>
<name>A0A1I5FQX1_9FIRM</name>
<dbReference type="InterPro" id="IPR016047">
    <property type="entry name" value="M23ase_b-sheet_dom"/>
</dbReference>
<dbReference type="PANTHER" id="PTHR21666">
    <property type="entry name" value="PEPTIDASE-RELATED"/>
    <property type="match status" value="1"/>
</dbReference>
<dbReference type="STRING" id="1527.SAMN04489757_11539"/>
<keyword evidence="3" id="KW-1185">Reference proteome</keyword>
<evidence type="ECO:0000313" key="2">
    <source>
        <dbReference type="EMBL" id="SFO25601.1"/>
    </source>
</evidence>
<protein>
    <submittedName>
        <fullName evidence="2">Peptidase family M23</fullName>
    </submittedName>
</protein>
<evidence type="ECO:0000259" key="1">
    <source>
        <dbReference type="Pfam" id="PF01551"/>
    </source>
</evidence>